<evidence type="ECO:0000256" key="6">
    <source>
        <dbReference type="ARBA" id="ARBA00022989"/>
    </source>
</evidence>
<dbReference type="STRING" id="583345.Mmol_2000"/>
<reference evidence="12 13" key="2">
    <citation type="journal article" date="2011" name="J. Bacteriol.">
        <title>Genomes of three methylotrophs from a single niche uncover genetic and metabolic divergence of Methylophilaceae.</title>
        <authorList>
            <person name="Lapidus A."/>
            <person name="Clum A."/>
            <person name="Labutti K."/>
            <person name="Kaluzhnaya M.G."/>
            <person name="Lim S."/>
            <person name="Beck D.A."/>
            <person name="Glavina Del Rio T."/>
            <person name="Nolan M."/>
            <person name="Mavromatis K."/>
            <person name="Huntemann M."/>
            <person name="Lucas S."/>
            <person name="Lidstrom M.E."/>
            <person name="Ivanova N."/>
            <person name="Chistoserdova L."/>
        </authorList>
    </citation>
    <scope>NUCLEOTIDE SEQUENCE [LARGE SCALE GENOMIC DNA]</scope>
    <source>
        <strain evidence="13">JLW8 / ATCC BAA-1282 / DSM 17540</strain>
    </source>
</reference>
<dbReference type="eggNOG" id="COG1589">
    <property type="taxonomic scope" value="Bacteria"/>
</dbReference>
<keyword evidence="4 9" id="KW-0132">Cell division</keyword>
<name>C6WYI3_METML</name>
<keyword evidence="3 9" id="KW-0997">Cell inner membrane</keyword>
<dbReference type="RefSeq" id="WP_015832937.1">
    <property type="nucleotide sequence ID" value="NC_012968.1"/>
</dbReference>
<evidence type="ECO:0000256" key="3">
    <source>
        <dbReference type="ARBA" id="ARBA00022519"/>
    </source>
</evidence>
<keyword evidence="13" id="KW-1185">Reference proteome</keyword>
<dbReference type="PROSITE" id="PS51779">
    <property type="entry name" value="POTRA"/>
    <property type="match status" value="1"/>
</dbReference>
<proteinExistence type="inferred from homology"/>
<evidence type="ECO:0000256" key="8">
    <source>
        <dbReference type="ARBA" id="ARBA00023306"/>
    </source>
</evidence>
<evidence type="ECO:0000256" key="4">
    <source>
        <dbReference type="ARBA" id="ARBA00022618"/>
    </source>
</evidence>
<comment type="similarity">
    <text evidence="9">Belongs to the FtsQ/DivIB family. FtsQ subfamily.</text>
</comment>
<keyword evidence="2 9" id="KW-1003">Cell membrane</keyword>
<dbReference type="InterPro" id="IPR005548">
    <property type="entry name" value="Cell_div_FtsQ/DivIB_C"/>
</dbReference>
<accession>C6WYI3</accession>
<dbReference type="OrthoDB" id="9790370at2"/>
<keyword evidence="6 9" id="KW-1133">Transmembrane helix</keyword>
<dbReference type="PANTHER" id="PTHR35851:SF1">
    <property type="entry name" value="CELL DIVISION PROTEIN FTSQ"/>
    <property type="match status" value="1"/>
</dbReference>
<dbReference type="HAMAP" id="MF_00911">
    <property type="entry name" value="FtsQ_subfam"/>
    <property type="match status" value="1"/>
</dbReference>
<dbReference type="GO" id="GO:0005886">
    <property type="term" value="C:plasma membrane"/>
    <property type="evidence" value="ECO:0007669"/>
    <property type="project" value="UniProtKB-SubCell"/>
</dbReference>
<keyword evidence="8 9" id="KW-0131">Cell cycle</keyword>
<dbReference type="KEGG" id="mmb:Mmol_2000"/>
<dbReference type="InterPro" id="IPR034746">
    <property type="entry name" value="POTRA"/>
</dbReference>
<feature type="domain" description="POTRA" evidence="11">
    <location>
        <begin position="37"/>
        <end position="106"/>
    </location>
</feature>
<feature type="region of interest" description="Disordered" evidence="10">
    <location>
        <begin position="247"/>
        <end position="275"/>
    </location>
</feature>
<evidence type="ECO:0000256" key="1">
    <source>
        <dbReference type="ARBA" id="ARBA00004370"/>
    </source>
</evidence>
<reference evidence="13" key="1">
    <citation type="submission" date="2009-07" db="EMBL/GenBank/DDBJ databases">
        <title>Complete sequence of Methylotenera mobilis JLW8.</title>
        <authorList>
            <consortium name="US DOE Joint Genome Institute"/>
            <person name="Lucas S."/>
            <person name="Copeland A."/>
            <person name="Lapidus A."/>
            <person name="Glavina del Rio T."/>
            <person name="Tice H."/>
            <person name="Bruce D."/>
            <person name="Goodwin L."/>
            <person name="Pitluck S."/>
            <person name="LaButti K.M."/>
            <person name="Clum A."/>
            <person name="Larimer F."/>
            <person name="Land M."/>
            <person name="Hauser L."/>
            <person name="Kyrpides N."/>
            <person name="Mikhailova N."/>
            <person name="Kayluzhnaya M."/>
            <person name="Chistoserdova L."/>
        </authorList>
    </citation>
    <scope>NUCLEOTIDE SEQUENCE [LARGE SCALE GENOMIC DNA]</scope>
    <source>
        <strain evidence="13">JLW8 / ATCC BAA-1282 / DSM 17540</strain>
    </source>
</reference>
<evidence type="ECO:0000259" key="11">
    <source>
        <dbReference type="PROSITE" id="PS51779"/>
    </source>
</evidence>
<comment type="subcellular location">
    <subcellularLocation>
        <location evidence="9">Cell inner membrane</location>
        <topology evidence="9">Single-pass type II membrane protein</topology>
    </subcellularLocation>
    <subcellularLocation>
        <location evidence="1">Membrane</location>
    </subcellularLocation>
    <text evidence="9">Localizes to the division septum.</text>
</comment>
<protein>
    <recommendedName>
        <fullName evidence="9">Cell division protein FtsQ</fullName>
    </recommendedName>
</protein>
<comment type="function">
    <text evidence="9">Essential cell division protein. May link together the upstream cell division proteins, which are predominantly cytoplasmic, with the downstream cell division proteins, which are predominantly periplasmic. May control correct divisome assembly.</text>
</comment>
<dbReference type="InterPro" id="IPR026579">
    <property type="entry name" value="FtsQ"/>
</dbReference>
<dbReference type="PANTHER" id="PTHR35851">
    <property type="entry name" value="CELL DIVISION PROTEIN FTSQ"/>
    <property type="match status" value="1"/>
</dbReference>
<evidence type="ECO:0000313" key="12">
    <source>
        <dbReference type="EMBL" id="ACT48902.1"/>
    </source>
</evidence>
<dbReference type="AlphaFoldDB" id="C6WYI3"/>
<dbReference type="Gene3D" id="3.40.50.11690">
    <property type="entry name" value="Cell division protein FtsQ/DivIB"/>
    <property type="match status" value="1"/>
</dbReference>
<dbReference type="GO" id="GO:0090529">
    <property type="term" value="P:cell septum assembly"/>
    <property type="evidence" value="ECO:0007669"/>
    <property type="project" value="InterPro"/>
</dbReference>
<dbReference type="GO" id="GO:0043093">
    <property type="term" value="P:FtsZ-dependent cytokinesis"/>
    <property type="evidence" value="ECO:0007669"/>
    <property type="project" value="UniProtKB-UniRule"/>
</dbReference>
<keyword evidence="5 9" id="KW-0812">Transmembrane</keyword>
<sequence>MWDKPALLNWIANLLYAISMVVMLYAAVYVVVHLPIFPLREVKVDGELHHVSREQVKLIVAKHLKGNFFTLDLINARDAFEKLPWARSVSVRRRWPDKLEVVIEEHEALARWGSTALVNKQGELFHAASGSDLPVFYGPDNGVIEVASQYDSLNKVLQSANLEVATLALTPRRAWQVTTTNGIVLELGRVEMQPRLEKFANIYSSTLVGLNKKITYVDLRYPSGFAVRRPTAVVNTGKVASADGSQKAVEAVKPSASDSKAMKSDTVKKRTGTVT</sequence>
<dbReference type="InterPro" id="IPR045335">
    <property type="entry name" value="FtsQ_C_sf"/>
</dbReference>
<organism evidence="12 13">
    <name type="scientific">Methylotenera mobilis (strain JLW8 / ATCC BAA-1282 / DSM 17540)</name>
    <dbReference type="NCBI Taxonomy" id="583345"/>
    <lineage>
        <taxon>Bacteria</taxon>
        <taxon>Pseudomonadati</taxon>
        <taxon>Pseudomonadota</taxon>
        <taxon>Betaproteobacteria</taxon>
        <taxon>Nitrosomonadales</taxon>
        <taxon>Methylophilaceae</taxon>
        <taxon>Methylotenera</taxon>
    </lineage>
</organism>
<dbReference type="HOGENOM" id="CLU_064041_0_0_4"/>
<dbReference type="Pfam" id="PF03799">
    <property type="entry name" value="FtsQ_DivIB_C"/>
    <property type="match status" value="1"/>
</dbReference>
<evidence type="ECO:0000256" key="7">
    <source>
        <dbReference type="ARBA" id="ARBA00023136"/>
    </source>
</evidence>
<dbReference type="Gene3D" id="3.10.20.310">
    <property type="entry name" value="membrane protein fhac"/>
    <property type="match status" value="1"/>
</dbReference>
<keyword evidence="7 9" id="KW-0472">Membrane</keyword>
<gene>
    <name evidence="9" type="primary">ftsQ</name>
    <name evidence="12" type="ordered locus">Mmol_2000</name>
</gene>
<evidence type="ECO:0000256" key="2">
    <source>
        <dbReference type="ARBA" id="ARBA00022475"/>
    </source>
</evidence>
<evidence type="ECO:0000256" key="5">
    <source>
        <dbReference type="ARBA" id="ARBA00022692"/>
    </source>
</evidence>
<dbReference type="Pfam" id="PF08478">
    <property type="entry name" value="POTRA_1"/>
    <property type="match status" value="1"/>
</dbReference>
<comment type="subunit">
    <text evidence="9">Part of a complex composed of FtsB, FtsL and FtsQ.</text>
</comment>
<evidence type="ECO:0000256" key="9">
    <source>
        <dbReference type="HAMAP-Rule" id="MF_00911"/>
    </source>
</evidence>
<feature type="transmembrane region" description="Helical" evidence="9">
    <location>
        <begin position="7"/>
        <end position="32"/>
    </location>
</feature>
<dbReference type="GO" id="GO:0032153">
    <property type="term" value="C:cell division site"/>
    <property type="evidence" value="ECO:0007669"/>
    <property type="project" value="UniProtKB-UniRule"/>
</dbReference>
<dbReference type="Proteomes" id="UP000002742">
    <property type="component" value="Chromosome"/>
</dbReference>
<evidence type="ECO:0000313" key="13">
    <source>
        <dbReference type="Proteomes" id="UP000002742"/>
    </source>
</evidence>
<evidence type="ECO:0000256" key="10">
    <source>
        <dbReference type="SAM" id="MobiDB-lite"/>
    </source>
</evidence>
<dbReference type="InterPro" id="IPR013685">
    <property type="entry name" value="POTRA_FtsQ_type"/>
</dbReference>
<dbReference type="EMBL" id="CP001672">
    <property type="protein sequence ID" value="ACT48902.1"/>
    <property type="molecule type" value="Genomic_DNA"/>
</dbReference>